<organism evidence="1 2">
    <name type="scientific">Trichinella pseudospiralis</name>
    <name type="common">Parasitic roundworm</name>
    <dbReference type="NCBI Taxonomy" id="6337"/>
    <lineage>
        <taxon>Eukaryota</taxon>
        <taxon>Metazoa</taxon>
        <taxon>Ecdysozoa</taxon>
        <taxon>Nematoda</taxon>
        <taxon>Enoplea</taxon>
        <taxon>Dorylaimia</taxon>
        <taxon>Trichinellida</taxon>
        <taxon>Trichinellidae</taxon>
        <taxon>Trichinella</taxon>
    </lineage>
</organism>
<reference evidence="1 2" key="1">
    <citation type="submission" date="2015-01" db="EMBL/GenBank/DDBJ databases">
        <title>Evolution of Trichinella species and genotypes.</title>
        <authorList>
            <person name="Korhonen P.K."/>
            <person name="Edoardo P."/>
            <person name="Giuseppe L.R."/>
            <person name="Gasser R.B."/>
        </authorList>
    </citation>
    <scope>NUCLEOTIDE SEQUENCE [LARGE SCALE GENOMIC DNA]</scope>
    <source>
        <strain evidence="1">ISS141</strain>
    </source>
</reference>
<protein>
    <submittedName>
        <fullName evidence="1">Uncharacterized protein</fullName>
    </submittedName>
</protein>
<name>A0A0V0XJD8_TRIPS</name>
<dbReference type="Proteomes" id="UP000054815">
    <property type="component" value="Unassembled WGS sequence"/>
</dbReference>
<sequence length="66" mass="7526">MLLYSPLLTFTFVRFHSVGNIVPRYGRRPSLSLAGSTRRNLRTSLVNMPLRVLTHTIQIAPCKMLL</sequence>
<evidence type="ECO:0000313" key="1">
    <source>
        <dbReference type="EMBL" id="KRX88109.1"/>
    </source>
</evidence>
<comment type="caution">
    <text evidence="1">The sequence shown here is derived from an EMBL/GenBank/DDBJ whole genome shotgun (WGS) entry which is preliminary data.</text>
</comment>
<dbReference type="EMBL" id="JYDU01000250">
    <property type="protein sequence ID" value="KRX88109.1"/>
    <property type="molecule type" value="Genomic_DNA"/>
</dbReference>
<accession>A0A0V0XJD8</accession>
<proteinExistence type="predicted"/>
<gene>
    <name evidence="1" type="ORF">T4E_2997</name>
</gene>
<evidence type="ECO:0000313" key="2">
    <source>
        <dbReference type="Proteomes" id="UP000054815"/>
    </source>
</evidence>
<dbReference type="AlphaFoldDB" id="A0A0V0XJD8"/>